<dbReference type="GO" id="GO:0008703">
    <property type="term" value="F:5-amino-6-(5-phosphoribosylamino)uracil reductase activity"/>
    <property type="evidence" value="ECO:0007669"/>
    <property type="project" value="InterPro"/>
</dbReference>
<organism evidence="2 3">
    <name type="scientific">Brachybacterium massiliense</name>
    <dbReference type="NCBI Taxonomy" id="1755098"/>
    <lineage>
        <taxon>Bacteria</taxon>
        <taxon>Bacillati</taxon>
        <taxon>Actinomycetota</taxon>
        <taxon>Actinomycetes</taxon>
        <taxon>Micrococcales</taxon>
        <taxon>Dermabacteraceae</taxon>
        <taxon>Brachybacterium</taxon>
    </lineage>
</organism>
<feature type="domain" description="Bacterial bifunctional deaminase-reductase C-terminal" evidence="1">
    <location>
        <begin position="9"/>
        <end position="178"/>
    </location>
</feature>
<dbReference type="Pfam" id="PF01872">
    <property type="entry name" value="RibD_C"/>
    <property type="match status" value="1"/>
</dbReference>
<dbReference type="Gene3D" id="3.40.430.10">
    <property type="entry name" value="Dihydrofolate Reductase, subunit A"/>
    <property type="match status" value="1"/>
</dbReference>
<dbReference type="PANTHER" id="PTHR38011">
    <property type="entry name" value="DIHYDROFOLATE REDUCTASE FAMILY PROTEIN (AFU_ORTHOLOGUE AFUA_8G06820)"/>
    <property type="match status" value="1"/>
</dbReference>
<dbReference type="Proteomes" id="UP000742460">
    <property type="component" value="Unassembled WGS sequence"/>
</dbReference>
<sequence>MRPLRYSLNLTLDGCVHHEAGIPPDPESMAYWTEQMLSADAEIFGRVTYRMMESAWRRPDSGRWPDWMQDWEIPFAEAIDAAKKYVISSTLREVDWNTELLRGDPVQQVRELKEQPGGRLSVGGVRLPLALAEAGLIDEYEFLILPVIAGHGPTLLAGLQERLSLELVDRQQFDSGAVALRYRASAGHGPQVNGQ</sequence>
<dbReference type="GO" id="GO:0009231">
    <property type="term" value="P:riboflavin biosynthetic process"/>
    <property type="evidence" value="ECO:0007669"/>
    <property type="project" value="InterPro"/>
</dbReference>
<protein>
    <submittedName>
        <fullName evidence="2">Dihydrofolate reductase family protein</fullName>
    </submittedName>
</protein>
<dbReference type="SUPFAM" id="SSF53597">
    <property type="entry name" value="Dihydrofolate reductase-like"/>
    <property type="match status" value="1"/>
</dbReference>
<gene>
    <name evidence="2" type="ORF">K8V81_06280</name>
</gene>
<dbReference type="AlphaFoldDB" id="A0A921MVM4"/>
<dbReference type="PANTHER" id="PTHR38011:SF2">
    <property type="entry name" value="BIFUNCTIONAL DEAMINASE-REDUCTASE DOMAIN PROTEIN"/>
    <property type="match status" value="1"/>
</dbReference>
<dbReference type="InterPro" id="IPR050765">
    <property type="entry name" value="Riboflavin_Biosynth_HTPR"/>
</dbReference>
<dbReference type="InterPro" id="IPR002734">
    <property type="entry name" value="RibDG_C"/>
</dbReference>
<proteinExistence type="predicted"/>
<reference evidence="2" key="1">
    <citation type="journal article" date="2021" name="PeerJ">
        <title>Extensive microbial diversity within the chicken gut microbiome revealed by metagenomics and culture.</title>
        <authorList>
            <person name="Gilroy R."/>
            <person name="Ravi A."/>
            <person name="Getino M."/>
            <person name="Pursley I."/>
            <person name="Horton D.L."/>
            <person name="Alikhan N.F."/>
            <person name="Baker D."/>
            <person name="Gharbi K."/>
            <person name="Hall N."/>
            <person name="Watson M."/>
            <person name="Adriaenssens E.M."/>
            <person name="Foster-Nyarko E."/>
            <person name="Jarju S."/>
            <person name="Secka A."/>
            <person name="Antonio M."/>
            <person name="Oren A."/>
            <person name="Chaudhuri R.R."/>
            <person name="La Ragione R."/>
            <person name="Hildebrand F."/>
            <person name="Pallen M.J."/>
        </authorList>
    </citation>
    <scope>NUCLEOTIDE SEQUENCE</scope>
    <source>
        <strain evidence="2">ChiGjej5B5-22894</strain>
    </source>
</reference>
<dbReference type="EMBL" id="DYUE01000149">
    <property type="protein sequence ID" value="HJG91317.1"/>
    <property type="molecule type" value="Genomic_DNA"/>
</dbReference>
<evidence type="ECO:0000313" key="2">
    <source>
        <dbReference type="EMBL" id="HJG91317.1"/>
    </source>
</evidence>
<evidence type="ECO:0000259" key="1">
    <source>
        <dbReference type="Pfam" id="PF01872"/>
    </source>
</evidence>
<accession>A0A921MVM4</accession>
<evidence type="ECO:0000313" key="3">
    <source>
        <dbReference type="Proteomes" id="UP000742460"/>
    </source>
</evidence>
<dbReference type="InterPro" id="IPR024072">
    <property type="entry name" value="DHFR-like_dom_sf"/>
</dbReference>
<reference evidence="2" key="2">
    <citation type="submission" date="2021-09" db="EMBL/GenBank/DDBJ databases">
        <authorList>
            <person name="Gilroy R."/>
        </authorList>
    </citation>
    <scope>NUCLEOTIDE SEQUENCE</scope>
    <source>
        <strain evidence="2">ChiGjej5B5-22894</strain>
    </source>
</reference>
<comment type="caution">
    <text evidence="2">The sequence shown here is derived from an EMBL/GenBank/DDBJ whole genome shotgun (WGS) entry which is preliminary data.</text>
</comment>
<name>A0A921MVM4_9MICO</name>